<dbReference type="PANTHER" id="PTHR46060:SF2">
    <property type="entry name" value="HISTONE-LYSINE N-METHYLTRANSFERASE SETMAR"/>
    <property type="match status" value="1"/>
</dbReference>
<dbReference type="GO" id="GO:0003690">
    <property type="term" value="F:double-stranded DNA binding"/>
    <property type="evidence" value="ECO:0007669"/>
    <property type="project" value="TreeGrafter"/>
</dbReference>
<protein>
    <submittedName>
        <fullName evidence="2">Mariner Mos1 transposase</fullName>
    </submittedName>
</protein>
<sequence length="233" mass="27514">MAKSKKLEKWVPHELNEYQKKNHRYEICCASLSQKNYPFFNRTVTSDEKWILYDNQRCSVRWLDRGEALKHFPKAKLYQKKVLATVWRSINGIIHYNLDSGEAITVEKYCQEIDKIHQEQQRLRPALLNKKGPIFLYDNYRPHVSQMAAEIEQPGLRDSTLLNLLIRPLSHRLSLFQASRQLPARKGIQQQRPAQNAFEELIDSRTPEFYATGINRLVSCWYKCVDSSSFYFD</sequence>
<keyword evidence="1" id="KW-1185">Reference proteome</keyword>
<dbReference type="Proteomes" id="UP000095283">
    <property type="component" value="Unplaced"/>
</dbReference>
<dbReference type="GO" id="GO:0044547">
    <property type="term" value="F:DNA topoisomerase binding"/>
    <property type="evidence" value="ECO:0007669"/>
    <property type="project" value="TreeGrafter"/>
</dbReference>
<dbReference type="GO" id="GO:0000729">
    <property type="term" value="P:DNA double-strand break processing"/>
    <property type="evidence" value="ECO:0007669"/>
    <property type="project" value="TreeGrafter"/>
</dbReference>
<dbReference type="GO" id="GO:0031297">
    <property type="term" value="P:replication fork processing"/>
    <property type="evidence" value="ECO:0007669"/>
    <property type="project" value="TreeGrafter"/>
</dbReference>
<dbReference type="WBParaSite" id="Hba_11944">
    <property type="protein sequence ID" value="Hba_11944"/>
    <property type="gene ID" value="Hba_11944"/>
</dbReference>
<dbReference type="GO" id="GO:0015074">
    <property type="term" value="P:DNA integration"/>
    <property type="evidence" value="ECO:0007669"/>
    <property type="project" value="TreeGrafter"/>
</dbReference>
<accession>A0A1I7X3J3</accession>
<dbReference type="GO" id="GO:0006303">
    <property type="term" value="P:double-strand break repair via nonhomologous end joining"/>
    <property type="evidence" value="ECO:0007669"/>
    <property type="project" value="TreeGrafter"/>
</dbReference>
<dbReference type="GO" id="GO:0005634">
    <property type="term" value="C:nucleus"/>
    <property type="evidence" value="ECO:0007669"/>
    <property type="project" value="TreeGrafter"/>
</dbReference>
<dbReference type="Pfam" id="PF01359">
    <property type="entry name" value="Transposase_1"/>
    <property type="match status" value="1"/>
</dbReference>
<dbReference type="InterPro" id="IPR052709">
    <property type="entry name" value="Transposase-MT_Hybrid"/>
</dbReference>
<dbReference type="GO" id="GO:0003697">
    <property type="term" value="F:single-stranded DNA binding"/>
    <property type="evidence" value="ECO:0007669"/>
    <property type="project" value="TreeGrafter"/>
</dbReference>
<name>A0A1I7X3J3_HETBA</name>
<evidence type="ECO:0000313" key="1">
    <source>
        <dbReference type="Proteomes" id="UP000095283"/>
    </source>
</evidence>
<evidence type="ECO:0000313" key="2">
    <source>
        <dbReference type="WBParaSite" id="Hba_11944"/>
    </source>
</evidence>
<dbReference type="GO" id="GO:0000014">
    <property type="term" value="F:single-stranded DNA endodeoxyribonuclease activity"/>
    <property type="evidence" value="ECO:0007669"/>
    <property type="project" value="TreeGrafter"/>
</dbReference>
<dbReference type="AlphaFoldDB" id="A0A1I7X3J3"/>
<reference evidence="2" key="1">
    <citation type="submission" date="2016-11" db="UniProtKB">
        <authorList>
            <consortium name="WormBaseParasite"/>
        </authorList>
    </citation>
    <scope>IDENTIFICATION</scope>
</reference>
<dbReference type="GO" id="GO:0046975">
    <property type="term" value="F:histone H3K36 methyltransferase activity"/>
    <property type="evidence" value="ECO:0007669"/>
    <property type="project" value="TreeGrafter"/>
</dbReference>
<dbReference type="InterPro" id="IPR036397">
    <property type="entry name" value="RNaseH_sf"/>
</dbReference>
<dbReference type="GO" id="GO:0035861">
    <property type="term" value="C:site of double-strand break"/>
    <property type="evidence" value="ECO:0007669"/>
    <property type="project" value="TreeGrafter"/>
</dbReference>
<dbReference type="Gene3D" id="3.30.420.10">
    <property type="entry name" value="Ribonuclease H-like superfamily/Ribonuclease H"/>
    <property type="match status" value="1"/>
</dbReference>
<dbReference type="GO" id="GO:0000793">
    <property type="term" value="C:condensed chromosome"/>
    <property type="evidence" value="ECO:0007669"/>
    <property type="project" value="TreeGrafter"/>
</dbReference>
<organism evidence="1 2">
    <name type="scientific">Heterorhabditis bacteriophora</name>
    <name type="common">Entomopathogenic nematode worm</name>
    <dbReference type="NCBI Taxonomy" id="37862"/>
    <lineage>
        <taxon>Eukaryota</taxon>
        <taxon>Metazoa</taxon>
        <taxon>Ecdysozoa</taxon>
        <taxon>Nematoda</taxon>
        <taxon>Chromadorea</taxon>
        <taxon>Rhabditida</taxon>
        <taxon>Rhabditina</taxon>
        <taxon>Rhabditomorpha</taxon>
        <taxon>Strongyloidea</taxon>
        <taxon>Heterorhabditidae</taxon>
        <taxon>Heterorhabditis</taxon>
    </lineage>
</organism>
<dbReference type="PANTHER" id="PTHR46060">
    <property type="entry name" value="MARINER MOS1 TRANSPOSASE-LIKE PROTEIN"/>
    <property type="match status" value="1"/>
</dbReference>
<dbReference type="InterPro" id="IPR001888">
    <property type="entry name" value="Transposase_1"/>
</dbReference>
<proteinExistence type="predicted"/>
<dbReference type="GO" id="GO:0042800">
    <property type="term" value="F:histone H3K4 methyltransferase activity"/>
    <property type="evidence" value="ECO:0007669"/>
    <property type="project" value="TreeGrafter"/>
</dbReference>
<dbReference type="GO" id="GO:0044774">
    <property type="term" value="P:mitotic DNA integrity checkpoint signaling"/>
    <property type="evidence" value="ECO:0007669"/>
    <property type="project" value="TreeGrafter"/>
</dbReference>